<keyword evidence="9" id="KW-0319">Glycerol metabolism</keyword>
<dbReference type="EC" id="2.3.1.20" evidence="5"/>
<dbReference type="AlphaFoldDB" id="A0A875RXF2"/>
<comment type="catalytic activity">
    <reaction evidence="15">
        <text>an acyl-CoA + a 1,2-diacyl-sn-glycerol = a triacyl-sn-glycerol + CoA</text>
        <dbReference type="Rhea" id="RHEA:10868"/>
        <dbReference type="ChEBI" id="CHEBI:17815"/>
        <dbReference type="ChEBI" id="CHEBI:57287"/>
        <dbReference type="ChEBI" id="CHEBI:58342"/>
        <dbReference type="ChEBI" id="CHEBI:64615"/>
        <dbReference type="EC" id="2.3.1.20"/>
    </reaction>
</comment>
<reference evidence="16" key="1">
    <citation type="submission" date="2020-10" db="EMBL/GenBank/DDBJ databases">
        <authorList>
            <person name="Roach M.J.R."/>
        </authorList>
    </citation>
    <scope>NUCLEOTIDE SEQUENCE</scope>
    <source>
        <strain evidence="16">CBS 1945</strain>
    </source>
</reference>
<evidence type="ECO:0000256" key="12">
    <source>
        <dbReference type="ARBA" id="ARBA00023098"/>
    </source>
</evidence>
<dbReference type="InterPro" id="IPR007130">
    <property type="entry name" value="DAGAT"/>
</dbReference>
<proteinExistence type="inferred from homology"/>
<keyword evidence="8" id="KW-0812">Transmembrane</keyword>
<keyword evidence="11" id="KW-1133">Transmembrane helix</keyword>
<evidence type="ECO:0000313" key="17">
    <source>
        <dbReference type="Proteomes" id="UP000662931"/>
    </source>
</evidence>
<keyword evidence="17" id="KW-1185">Reference proteome</keyword>
<evidence type="ECO:0000256" key="13">
    <source>
        <dbReference type="ARBA" id="ARBA00023136"/>
    </source>
</evidence>
<evidence type="ECO:0000256" key="2">
    <source>
        <dbReference type="ARBA" id="ARBA00004771"/>
    </source>
</evidence>
<keyword evidence="10" id="KW-0256">Endoplasmic reticulum</keyword>
<dbReference type="GO" id="GO:0005789">
    <property type="term" value="C:endoplasmic reticulum membrane"/>
    <property type="evidence" value="ECO:0007669"/>
    <property type="project" value="UniProtKB-SubCell"/>
</dbReference>
<protein>
    <recommendedName>
        <fullName evidence="5">diacylglycerol O-acyltransferase</fullName>
        <ecNumber evidence="5">2.3.1.20</ecNumber>
    </recommendedName>
</protein>
<evidence type="ECO:0000313" key="16">
    <source>
        <dbReference type="EMBL" id="QPG74141.1"/>
    </source>
</evidence>
<dbReference type="PANTHER" id="PTHR12317:SF0">
    <property type="entry name" value="ACYLTRANSFERASE"/>
    <property type="match status" value="1"/>
</dbReference>
<keyword evidence="6" id="KW-0444">Lipid biosynthesis</keyword>
<dbReference type="Pfam" id="PF03982">
    <property type="entry name" value="DAGAT"/>
    <property type="match status" value="1"/>
</dbReference>
<accession>A0A875RXF2</accession>
<comment type="pathway">
    <text evidence="2">Glycerolipid metabolism; triacylglycerol biosynthesis.</text>
</comment>
<evidence type="ECO:0000256" key="11">
    <source>
        <dbReference type="ARBA" id="ARBA00022989"/>
    </source>
</evidence>
<comment type="similarity">
    <text evidence="4">Belongs to the diacylglycerol acyltransferase family.</text>
</comment>
<dbReference type="GO" id="GO:0006071">
    <property type="term" value="P:glycerol metabolic process"/>
    <property type="evidence" value="ECO:0007669"/>
    <property type="project" value="UniProtKB-KW"/>
</dbReference>
<evidence type="ECO:0000256" key="14">
    <source>
        <dbReference type="ARBA" id="ARBA00023315"/>
    </source>
</evidence>
<dbReference type="GO" id="GO:0004144">
    <property type="term" value="F:diacylglycerol O-acyltransferase activity"/>
    <property type="evidence" value="ECO:0007669"/>
    <property type="project" value="UniProtKB-EC"/>
</dbReference>
<evidence type="ECO:0000256" key="5">
    <source>
        <dbReference type="ARBA" id="ARBA00013244"/>
    </source>
</evidence>
<evidence type="ECO:0000256" key="15">
    <source>
        <dbReference type="ARBA" id="ARBA00048109"/>
    </source>
</evidence>
<evidence type="ECO:0000256" key="1">
    <source>
        <dbReference type="ARBA" id="ARBA00004477"/>
    </source>
</evidence>
<evidence type="ECO:0000256" key="6">
    <source>
        <dbReference type="ARBA" id="ARBA00022516"/>
    </source>
</evidence>
<keyword evidence="12" id="KW-0443">Lipid metabolism</keyword>
<gene>
    <name evidence="16" type="ORF">FOA43_001463</name>
</gene>
<keyword evidence="14" id="KW-0012">Acyltransferase</keyword>
<dbReference type="RefSeq" id="XP_038777706.1">
    <property type="nucleotide sequence ID" value="XM_038921778.1"/>
</dbReference>
<evidence type="ECO:0000256" key="8">
    <source>
        <dbReference type="ARBA" id="ARBA00022692"/>
    </source>
</evidence>
<keyword evidence="7" id="KW-0808">Transferase</keyword>
<dbReference type="PANTHER" id="PTHR12317">
    <property type="entry name" value="DIACYLGLYCEROL O-ACYLTRANSFERASE"/>
    <property type="match status" value="1"/>
</dbReference>
<organism evidence="16 17">
    <name type="scientific">Eeniella nana</name>
    <name type="common">Yeast</name>
    <name type="synonym">Brettanomyces nanus</name>
    <dbReference type="NCBI Taxonomy" id="13502"/>
    <lineage>
        <taxon>Eukaryota</taxon>
        <taxon>Fungi</taxon>
        <taxon>Dikarya</taxon>
        <taxon>Ascomycota</taxon>
        <taxon>Saccharomycotina</taxon>
        <taxon>Pichiomycetes</taxon>
        <taxon>Pichiales</taxon>
        <taxon>Pichiaceae</taxon>
        <taxon>Brettanomyces</taxon>
    </lineage>
</organism>
<evidence type="ECO:0000256" key="7">
    <source>
        <dbReference type="ARBA" id="ARBA00022679"/>
    </source>
</evidence>
<dbReference type="GO" id="GO:0019432">
    <property type="term" value="P:triglyceride biosynthetic process"/>
    <property type="evidence" value="ECO:0007669"/>
    <property type="project" value="TreeGrafter"/>
</dbReference>
<evidence type="ECO:0000256" key="4">
    <source>
        <dbReference type="ARBA" id="ARBA00005420"/>
    </source>
</evidence>
<comment type="subcellular location">
    <subcellularLocation>
        <location evidence="1">Endoplasmic reticulum membrane</location>
        <topology evidence="1">Multi-pass membrane protein</topology>
    </subcellularLocation>
</comment>
<name>A0A875RXF2_EENNA</name>
<keyword evidence="13" id="KW-0472">Membrane</keyword>
<dbReference type="GeneID" id="62194864"/>
<evidence type="ECO:0000256" key="9">
    <source>
        <dbReference type="ARBA" id="ARBA00022798"/>
    </source>
</evidence>
<dbReference type="OrthoDB" id="264532at2759"/>
<evidence type="ECO:0000256" key="3">
    <source>
        <dbReference type="ARBA" id="ARBA00005189"/>
    </source>
</evidence>
<comment type="pathway">
    <text evidence="3">Lipid metabolism.</text>
</comment>
<dbReference type="Proteomes" id="UP000662931">
    <property type="component" value="Chromosome 1"/>
</dbReference>
<dbReference type="KEGG" id="bnn:FOA43_001463"/>
<sequence>MDYSVAIVVGGAMESLYSKPGLNCLVLKKRKGFIKLALEMCGHSDSQDQVKDDKDDISLVPVYGFGENNIYDVYYTNDHATDQADGYIKRLLKYCQMWLKNRSGFTLPIVVSRGIFNYDFGLLPFRRPIDVVFGEPIPIKRLYGNNPGSPVSQEELDHYHKLYVCQLMTLFNRNKSKYLTKWDKDLEIVE</sequence>
<dbReference type="EMBL" id="CP064812">
    <property type="protein sequence ID" value="QPG74141.1"/>
    <property type="molecule type" value="Genomic_DNA"/>
</dbReference>
<evidence type="ECO:0000256" key="10">
    <source>
        <dbReference type="ARBA" id="ARBA00022824"/>
    </source>
</evidence>